<reference evidence="1 2" key="1">
    <citation type="submission" date="2015-05" db="EMBL/GenBank/DDBJ databases">
        <title>Photobacterium galathea sp. nov.</title>
        <authorList>
            <person name="Machado H."/>
            <person name="Gram L."/>
        </authorList>
    </citation>
    <scope>NUCLEOTIDE SEQUENCE [LARGE SCALE GENOMIC DNA]</scope>
    <source>
        <strain evidence="1 2">DSM 25995</strain>
    </source>
</reference>
<dbReference type="Pfam" id="PF05258">
    <property type="entry name" value="DciA"/>
    <property type="match status" value="1"/>
</dbReference>
<dbReference type="Proteomes" id="UP000036426">
    <property type="component" value="Unassembled WGS sequence"/>
</dbReference>
<comment type="caution">
    <text evidence="1">The sequence shown here is derived from an EMBL/GenBank/DDBJ whole genome shotgun (WGS) entry which is preliminary data.</text>
</comment>
<protein>
    <recommendedName>
        <fullName evidence="3">DUF721 domain-containing protein</fullName>
    </recommendedName>
</protein>
<name>A0A0J1GSL7_9GAMM</name>
<dbReference type="AlphaFoldDB" id="A0A0J1GSL7"/>
<organism evidence="1 2">
    <name type="scientific">Photobacterium aphoticum</name>
    <dbReference type="NCBI Taxonomy" id="754436"/>
    <lineage>
        <taxon>Bacteria</taxon>
        <taxon>Pseudomonadati</taxon>
        <taxon>Pseudomonadota</taxon>
        <taxon>Gammaproteobacteria</taxon>
        <taxon>Vibrionales</taxon>
        <taxon>Vibrionaceae</taxon>
        <taxon>Photobacterium</taxon>
    </lineage>
</organism>
<dbReference type="RefSeq" id="WP_047872700.1">
    <property type="nucleotide sequence ID" value="NZ_BMYC01000013.1"/>
</dbReference>
<evidence type="ECO:0000313" key="2">
    <source>
        <dbReference type="Proteomes" id="UP000036426"/>
    </source>
</evidence>
<dbReference type="OrthoDB" id="5767011at2"/>
<accession>A0A0J1GSL7</accession>
<sequence>MRDHRPQTPAHLLEDSTIGSNIQQRAMALSQLDKTVKKHLACAEHCRVSNFRQGILIIETASAAWSMRLNYERNTLCQQLRAGPLPSLVNIEIKVNPQLAAVQQEKTEKKPDIVRKPITPQAAAYLRETAKEAPEKIRVRLERIAALANKGR</sequence>
<dbReference type="EMBL" id="LDOV01000004">
    <property type="protein sequence ID" value="KLV02661.1"/>
    <property type="molecule type" value="Genomic_DNA"/>
</dbReference>
<evidence type="ECO:0000313" key="1">
    <source>
        <dbReference type="EMBL" id="KLV02661.1"/>
    </source>
</evidence>
<evidence type="ECO:0008006" key="3">
    <source>
        <dbReference type="Google" id="ProtNLM"/>
    </source>
</evidence>
<keyword evidence="2" id="KW-1185">Reference proteome</keyword>
<dbReference type="InterPro" id="IPR007922">
    <property type="entry name" value="DciA-like"/>
</dbReference>
<proteinExistence type="predicted"/>
<gene>
    <name evidence="1" type="ORF">ABT58_02030</name>
</gene>
<dbReference type="PATRIC" id="fig|754436.4.peg.433"/>